<dbReference type="PROSITE" id="PS00141">
    <property type="entry name" value="ASP_PROTEASE"/>
    <property type="match status" value="1"/>
</dbReference>
<accession>A0A5C9A3L6</accession>
<keyword evidence="2" id="KW-1185">Reference proteome</keyword>
<dbReference type="InterPro" id="IPR034122">
    <property type="entry name" value="Retropepsin-like_bacterial"/>
</dbReference>
<evidence type="ECO:0000313" key="2">
    <source>
        <dbReference type="Proteomes" id="UP000321933"/>
    </source>
</evidence>
<gene>
    <name evidence="1" type="ORF">FVW59_01315</name>
</gene>
<dbReference type="AlphaFoldDB" id="A0A5C9A3L6"/>
<dbReference type="InterPro" id="IPR001969">
    <property type="entry name" value="Aspartic_peptidase_AS"/>
</dbReference>
<keyword evidence="1" id="KW-0378">Hydrolase</keyword>
<dbReference type="GO" id="GO:0004190">
    <property type="term" value="F:aspartic-type endopeptidase activity"/>
    <property type="evidence" value="ECO:0007669"/>
    <property type="project" value="InterPro"/>
</dbReference>
<evidence type="ECO:0000313" key="1">
    <source>
        <dbReference type="EMBL" id="TXS94584.1"/>
    </source>
</evidence>
<dbReference type="Pfam" id="PF13975">
    <property type="entry name" value="gag-asp_proteas"/>
    <property type="match status" value="1"/>
</dbReference>
<dbReference type="OrthoDB" id="185963at2"/>
<comment type="caution">
    <text evidence="1">The sequence shown here is derived from an EMBL/GenBank/DDBJ whole genome shotgun (WGS) entry which is preliminary data.</text>
</comment>
<protein>
    <submittedName>
        <fullName evidence="1">TIGR02281 family clan AA aspartic protease</fullName>
        <ecNumber evidence="1">3.4.23.-</ecNumber>
    </submittedName>
</protein>
<dbReference type="Proteomes" id="UP000321933">
    <property type="component" value="Unassembled WGS sequence"/>
</dbReference>
<dbReference type="EC" id="3.4.23.-" evidence="1"/>
<keyword evidence="1" id="KW-0645">Protease</keyword>
<sequence>MPTHTSSIKRGQKPAKVIVSPYTGATFPTTVPAMTRTLAFVLTWCLLAAPAQAVTLVVEALMPNTAVITIDGTRKTLRAGQSHGGVTLISADASAAVVEVNGQRQTVRMHQHITGSYQAPTSRVVSIPRDARLQYRTTAHLNGRSMQVIVDTGANVVAMNSAHARSLGVDFASGQPTRMETASGITRAWAVQLYSVDVGGIRVDNVQAVVAEGSFPSDILLGMTYLRHVTMSEEGGVLSLSREW</sequence>
<dbReference type="Gene3D" id="2.40.70.10">
    <property type="entry name" value="Acid Proteases"/>
    <property type="match status" value="1"/>
</dbReference>
<dbReference type="NCBIfam" id="TIGR02281">
    <property type="entry name" value="clan_AA_DTGA"/>
    <property type="match status" value="1"/>
</dbReference>
<proteinExistence type="predicted"/>
<dbReference type="EMBL" id="VRYZ01000001">
    <property type="protein sequence ID" value="TXS94584.1"/>
    <property type="molecule type" value="Genomic_DNA"/>
</dbReference>
<dbReference type="GO" id="GO:0006508">
    <property type="term" value="P:proteolysis"/>
    <property type="evidence" value="ECO:0007669"/>
    <property type="project" value="UniProtKB-KW"/>
</dbReference>
<dbReference type="CDD" id="cd05483">
    <property type="entry name" value="retropepsin_like_bacteria"/>
    <property type="match status" value="1"/>
</dbReference>
<dbReference type="InterPro" id="IPR021109">
    <property type="entry name" value="Peptidase_aspartic_dom_sf"/>
</dbReference>
<reference evidence="1 2" key="1">
    <citation type="submission" date="2019-08" db="EMBL/GenBank/DDBJ databases">
        <title>Parahaliea maris sp. nov., isolated from the surface seawater.</title>
        <authorList>
            <person name="Liu Y."/>
        </authorList>
    </citation>
    <scope>NUCLEOTIDE SEQUENCE [LARGE SCALE GENOMIC DNA]</scope>
    <source>
        <strain evidence="1 2">S2-26</strain>
    </source>
</reference>
<dbReference type="InterPro" id="IPR011969">
    <property type="entry name" value="Clan_AA_Asp_peptidase_C"/>
</dbReference>
<organism evidence="1 2">
    <name type="scientific">Parahaliea aestuarii</name>
    <dbReference type="NCBI Taxonomy" id="1852021"/>
    <lineage>
        <taxon>Bacteria</taxon>
        <taxon>Pseudomonadati</taxon>
        <taxon>Pseudomonadota</taxon>
        <taxon>Gammaproteobacteria</taxon>
        <taxon>Cellvibrionales</taxon>
        <taxon>Halieaceae</taxon>
        <taxon>Parahaliea</taxon>
    </lineage>
</organism>
<dbReference type="SUPFAM" id="SSF50630">
    <property type="entry name" value="Acid proteases"/>
    <property type="match status" value="1"/>
</dbReference>
<name>A0A5C9A3L6_9GAMM</name>